<accession>A0A0B7K7H7</accession>
<dbReference type="InterPro" id="IPR036770">
    <property type="entry name" value="Ankyrin_rpt-contain_sf"/>
</dbReference>
<sequence>MPLLSLPNELLSAICQDRRFHERDLYSIARTCSRLFHIALPYLYRSNFLTKYGSALAWAIEGNRMAVIQRALDCGLDVVRLEHLRLAIVHGPDGLFTMLWENKAEHGGVQDPNTYIPHDLFRRSTLFATARNYGRYDAFKTLLETGRMYAQDRDQALWDAAHDGSHELVRLLLEHGANAMTLHYHNMSPLSVAARCIRRCDIHNNDNTNNRDGFMETTRLLLNHGVEIEHRDDEGYTALHHAAAAGHCQMVELLVSSGADLTAKEPRRGYTALHTSIRKVGRLDMTELLLRLGADASATDNEGKSPLFCLNSLCKETIPIAKVLLESGASMEANRKGDTLLRSAVAYDISELAKFLVEEQGVDCRAPIELIKFLIERGADTTMRGELASYAMLCMVQDGTVDFIRVVLKNLANLKEVMGWKSLKDVHINGWRKSTLHAAIDRKSQEIIDLMIQFGGHEGYLANNKGGRLHQGAITGDIALMQSVLDEGASLDAERDVWGCTALVVAINLWVTASINWLLKKGTSANTECDWCSKYTPLHHAIDRNATAVVRLLLKHGAKVGSKTGSGNTALHLASRSGNTQIVKMLLESGADIWDRNYQGMTPMQLASQFPNTVLPLLTEKPLKAGKPRRLRRRFRKTTSR</sequence>
<feature type="repeat" description="ANK" evidence="1">
    <location>
        <begin position="268"/>
        <end position="301"/>
    </location>
</feature>
<dbReference type="InterPro" id="IPR052391">
    <property type="entry name" value="E3_Ligase-Neurotoxin"/>
</dbReference>
<evidence type="ECO:0000313" key="2">
    <source>
        <dbReference type="EMBL" id="CEO50910.1"/>
    </source>
</evidence>
<dbReference type="PANTHER" id="PTHR24133">
    <property type="entry name" value="ANKYRIN DOMAIN-CONTAINING"/>
    <property type="match status" value="1"/>
</dbReference>
<organism evidence="2">
    <name type="scientific">Bionectria ochroleuca</name>
    <name type="common">Gliocladium roseum</name>
    <dbReference type="NCBI Taxonomy" id="29856"/>
    <lineage>
        <taxon>Eukaryota</taxon>
        <taxon>Fungi</taxon>
        <taxon>Dikarya</taxon>
        <taxon>Ascomycota</taxon>
        <taxon>Pezizomycotina</taxon>
        <taxon>Sordariomycetes</taxon>
        <taxon>Hypocreomycetidae</taxon>
        <taxon>Hypocreales</taxon>
        <taxon>Bionectriaceae</taxon>
        <taxon>Clonostachys</taxon>
    </lineage>
</organism>
<protein>
    <submittedName>
        <fullName evidence="2">Uncharacterized protein</fullName>
    </submittedName>
</protein>
<dbReference type="PROSITE" id="PS50088">
    <property type="entry name" value="ANK_REPEAT"/>
    <property type="match status" value="4"/>
</dbReference>
<feature type="repeat" description="ANK" evidence="1">
    <location>
        <begin position="533"/>
        <end position="565"/>
    </location>
</feature>
<dbReference type="PROSITE" id="PS50297">
    <property type="entry name" value="ANK_REP_REGION"/>
    <property type="match status" value="4"/>
</dbReference>
<reference evidence="2" key="1">
    <citation type="submission" date="2015-01" db="EMBL/GenBank/DDBJ databases">
        <authorList>
            <person name="Durling Mikael"/>
        </authorList>
    </citation>
    <scope>NUCLEOTIDE SEQUENCE</scope>
</reference>
<gene>
    <name evidence="2" type="ORF">BN869_000006968_1</name>
</gene>
<feature type="repeat" description="ANK" evidence="1">
    <location>
        <begin position="566"/>
        <end position="598"/>
    </location>
</feature>
<dbReference type="SUPFAM" id="SSF48403">
    <property type="entry name" value="Ankyrin repeat"/>
    <property type="match status" value="2"/>
</dbReference>
<dbReference type="SMART" id="SM00248">
    <property type="entry name" value="ANK"/>
    <property type="match status" value="11"/>
</dbReference>
<keyword evidence="1" id="KW-0040">ANK repeat</keyword>
<proteinExistence type="predicted"/>
<dbReference type="PANTHER" id="PTHR24133:SF40">
    <property type="entry name" value="ANKYRIN REPEAT DOMAIN 44"/>
    <property type="match status" value="1"/>
</dbReference>
<name>A0A0B7K7H7_BIOOC</name>
<dbReference type="Pfam" id="PF12796">
    <property type="entry name" value="Ank_2"/>
    <property type="match status" value="3"/>
</dbReference>
<evidence type="ECO:0000256" key="1">
    <source>
        <dbReference type="PROSITE-ProRule" id="PRU00023"/>
    </source>
</evidence>
<feature type="repeat" description="ANK" evidence="1">
    <location>
        <begin position="234"/>
        <end position="266"/>
    </location>
</feature>
<dbReference type="EMBL" id="CDPU01000020">
    <property type="protein sequence ID" value="CEO50910.1"/>
    <property type="molecule type" value="Genomic_DNA"/>
</dbReference>
<dbReference type="AlphaFoldDB" id="A0A0B7K7H7"/>
<dbReference type="Pfam" id="PF00023">
    <property type="entry name" value="Ank"/>
    <property type="match status" value="1"/>
</dbReference>
<dbReference type="InterPro" id="IPR002110">
    <property type="entry name" value="Ankyrin_rpt"/>
</dbReference>
<dbReference type="Gene3D" id="1.25.40.20">
    <property type="entry name" value="Ankyrin repeat-containing domain"/>
    <property type="match status" value="4"/>
</dbReference>
<dbReference type="PRINTS" id="PR01415">
    <property type="entry name" value="ANKYRIN"/>
</dbReference>